<protein>
    <submittedName>
        <fullName evidence="1">Uncharacterized protein</fullName>
    </submittedName>
</protein>
<dbReference type="EMBL" id="BQKY01000004">
    <property type="protein sequence ID" value="GJN88938.1"/>
    <property type="molecule type" value="Genomic_DNA"/>
</dbReference>
<name>A0AAV5GFE2_9BASI</name>
<evidence type="ECO:0000313" key="1">
    <source>
        <dbReference type="EMBL" id="GJN88938.1"/>
    </source>
</evidence>
<dbReference type="Proteomes" id="UP001342314">
    <property type="component" value="Unassembled WGS sequence"/>
</dbReference>
<organism evidence="1 2">
    <name type="scientific">Rhodotorula paludigena</name>
    <dbReference type="NCBI Taxonomy" id="86838"/>
    <lineage>
        <taxon>Eukaryota</taxon>
        <taxon>Fungi</taxon>
        <taxon>Dikarya</taxon>
        <taxon>Basidiomycota</taxon>
        <taxon>Pucciniomycotina</taxon>
        <taxon>Microbotryomycetes</taxon>
        <taxon>Sporidiobolales</taxon>
        <taxon>Sporidiobolaceae</taxon>
        <taxon>Rhodotorula</taxon>
    </lineage>
</organism>
<accession>A0AAV5GFE2</accession>
<keyword evidence="2" id="KW-1185">Reference proteome</keyword>
<gene>
    <name evidence="1" type="ORF">Rhopal_001909-T1</name>
</gene>
<reference evidence="1 2" key="1">
    <citation type="submission" date="2021-12" db="EMBL/GenBank/DDBJ databases">
        <title>High titer production of polyol ester of fatty acids by Rhodotorula paludigena BS15 towards product separation-free biomass refinery.</title>
        <authorList>
            <person name="Mano J."/>
            <person name="Ono H."/>
            <person name="Tanaka T."/>
            <person name="Naito K."/>
            <person name="Sushida H."/>
            <person name="Ike M."/>
            <person name="Tokuyasu K."/>
            <person name="Kitaoka M."/>
        </authorList>
    </citation>
    <scope>NUCLEOTIDE SEQUENCE [LARGE SCALE GENOMIC DNA]</scope>
    <source>
        <strain evidence="1 2">BS15</strain>
    </source>
</reference>
<dbReference type="AlphaFoldDB" id="A0AAV5GFE2"/>
<proteinExistence type="predicted"/>
<evidence type="ECO:0000313" key="2">
    <source>
        <dbReference type="Proteomes" id="UP001342314"/>
    </source>
</evidence>
<sequence length="172" mass="19640">MIRDQAGVPMCNFSQWFQRFHGITERDIEPTLVKLSDDSATSGEQEQILLIDDKQAVTFGLLCALFQSLEPIDEVLKAPWYTPLLHRLAVLTASLNERSRDQVTPNPQLSFHILTTNLRVRDYVNHHVKPSDPQRAKVILDVIPKWQGQGSWAEMEQLQQGYEVLLQASMAM</sequence>
<comment type="caution">
    <text evidence="1">The sequence shown here is derived from an EMBL/GenBank/DDBJ whole genome shotgun (WGS) entry which is preliminary data.</text>
</comment>